<name>A0AC61NDR0_9BACT</name>
<proteinExistence type="predicted"/>
<accession>A0AC61NDR0</accession>
<keyword evidence="2" id="KW-1185">Reference proteome</keyword>
<evidence type="ECO:0000313" key="2">
    <source>
        <dbReference type="Proteomes" id="UP000826212"/>
    </source>
</evidence>
<dbReference type="Proteomes" id="UP000826212">
    <property type="component" value="Chromosome"/>
</dbReference>
<gene>
    <name evidence="1" type="ORF">K4L44_14195</name>
</gene>
<reference evidence="1" key="1">
    <citation type="submission" date="2021-08" db="EMBL/GenBank/DDBJ databases">
        <title>Novel anaerobic bacterium isolated from sea squirt in East Sea, Republic of Korea.</title>
        <authorList>
            <person name="Nguyen T.H."/>
            <person name="Li Z."/>
            <person name="Lee Y.-J."/>
            <person name="Ko J."/>
            <person name="Kim S.-G."/>
        </authorList>
    </citation>
    <scope>NUCLEOTIDE SEQUENCE</scope>
    <source>
        <strain evidence="1">KCTC 25031</strain>
    </source>
</reference>
<organism evidence="1 2">
    <name type="scientific">Halosquirtibacter laminarini</name>
    <dbReference type="NCBI Taxonomy" id="3374600"/>
    <lineage>
        <taxon>Bacteria</taxon>
        <taxon>Pseudomonadati</taxon>
        <taxon>Bacteroidota</taxon>
        <taxon>Bacteroidia</taxon>
        <taxon>Marinilabiliales</taxon>
        <taxon>Prolixibacteraceae</taxon>
        <taxon>Halosquirtibacter</taxon>
    </lineage>
</organism>
<sequence length="475" mass="54708">MRTIDCLEEENRALKKQVESLKEELDRVMSRVQALSQENTMLHEKVKDLEDKLSRNHKNSSNSSFPPSRDLHTVKKNQSLRNKSTRKPGGQPKHKGSTLQQSDFPTSIESYYPPSTCQCGNTLNQEDASLLCKRQVFDIPPVLEQICTEHRLYENRCSCGQLHKGSMPSNIKAPVQYGSHLRSLIVSLYVEHYIPLNRIGSLVEEITSFKIGDGTITNILNKAQEVMTPLYESLRESISKSTVVGSDETGCKINGGKGWMWVWQNPEVTFITANKSRGYKVVVENFKKGFINATLVSDCYASQLKTPAKHYQLCLAHLQRELIYIKQQTNNSWAEDILNIFYKAMKLKRESAKNQYPLKEKSIFKEQLLLLLENDEYDDQLDEIKTLRSRLIKRIDSVFTFLEYYEVPFDNNASERSIRNIKIKQKVSAGYRTEEGAQRYAMLRSIVDTLKKQGKSVVRMIAHWLSQNHLKVSWQ</sequence>
<evidence type="ECO:0000313" key="1">
    <source>
        <dbReference type="EMBL" id="QZE13702.1"/>
    </source>
</evidence>
<dbReference type="EMBL" id="CP081303">
    <property type="protein sequence ID" value="QZE13702.1"/>
    <property type="molecule type" value="Genomic_DNA"/>
</dbReference>
<protein>
    <submittedName>
        <fullName evidence="1">IS66 family transposase</fullName>
    </submittedName>
</protein>